<evidence type="ECO:0000256" key="1">
    <source>
        <dbReference type="ARBA" id="ARBA00009820"/>
    </source>
</evidence>
<dbReference type="PANTHER" id="PTHR36842:SF1">
    <property type="entry name" value="PROTEIN TOLB"/>
    <property type="match status" value="1"/>
</dbReference>
<dbReference type="InterPro" id="IPR011659">
    <property type="entry name" value="WD40"/>
</dbReference>
<dbReference type="Gene3D" id="1.25.40.10">
    <property type="entry name" value="Tetratricopeptide repeat domain"/>
    <property type="match status" value="1"/>
</dbReference>
<proteinExistence type="inferred from homology"/>
<comment type="caution">
    <text evidence="2">The sequence shown here is derived from an EMBL/GenBank/DDBJ whole genome shotgun (WGS) entry which is preliminary data.</text>
</comment>
<dbReference type="PANTHER" id="PTHR36842">
    <property type="entry name" value="PROTEIN TOLB HOMOLOG"/>
    <property type="match status" value="1"/>
</dbReference>
<dbReference type="SUPFAM" id="SSF49464">
    <property type="entry name" value="Carboxypeptidase regulatory domain-like"/>
    <property type="match status" value="1"/>
</dbReference>
<name>A0A419X813_9BACT</name>
<gene>
    <name evidence="2" type="ORF">BXY64_0852</name>
</gene>
<protein>
    <submittedName>
        <fullName evidence="2">WD40 repeat protein</fullName>
    </submittedName>
</protein>
<dbReference type="InterPro" id="IPR011042">
    <property type="entry name" value="6-blade_b-propeller_TolB-like"/>
</dbReference>
<dbReference type="Pfam" id="PF07676">
    <property type="entry name" value="PD40"/>
    <property type="match status" value="4"/>
</dbReference>
<organism evidence="2 3">
    <name type="scientific">Marinifilum flexuosum</name>
    <dbReference type="NCBI Taxonomy" id="1117708"/>
    <lineage>
        <taxon>Bacteria</taxon>
        <taxon>Pseudomonadati</taxon>
        <taxon>Bacteroidota</taxon>
        <taxon>Bacteroidia</taxon>
        <taxon>Marinilabiliales</taxon>
        <taxon>Marinifilaceae</taxon>
    </lineage>
</organism>
<evidence type="ECO:0000313" key="2">
    <source>
        <dbReference type="EMBL" id="RKE03842.1"/>
    </source>
</evidence>
<accession>A0A419X813</accession>
<dbReference type="EMBL" id="RAPQ01000008">
    <property type="protein sequence ID" value="RKE03842.1"/>
    <property type="molecule type" value="Genomic_DNA"/>
</dbReference>
<dbReference type="SUPFAM" id="SSF48452">
    <property type="entry name" value="TPR-like"/>
    <property type="match status" value="1"/>
</dbReference>
<dbReference type="Gene3D" id="2.120.10.30">
    <property type="entry name" value="TolB, C-terminal domain"/>
    <property type="match status" value="2"/>
</dbReference>
<sequence length="1046" mass="117536">MLISLKHIKPTTGPKLKLQLSSSAKTILMVIFSIYIGICSPYSLNASPKKQKIKDRRKYQVAEKFLANGNYSKAASIYKELLDQASRNADLNFKLGLCYLNIVSEKSKSVDLIEKSIQYTNSKNNVPIDVYYNLAKAYHTNYQFREALKVYKDLQQIISPQNTVFRNEIQREIKICKNGLELIKNPVNISIINLGNKINTEFAEHSPGVTADESTMIFTSRRSGTGSKLDIDGQYFEDIYISNKKNGIWSEPIGIPKLNTIDHDASISISADGQEVYIYKAGYLSRKESEGGDIYVSKLKGNEWSEAKKLGPNINSKSKESHISISADGRTIFFSSDRPGGYGGMDIYTVTKLPNGKWGKAKNLGPAINTEYNDDAPFIHPDGKTLYFSSAGHKTMGGLDIFKSINIKGRWTTPVNIGYPINSTDDDIYYTPTPDGKRAYFASYRTGSLGRTDIFLIKTPDADQAGLFVLKGKIVNTNGKVVGGAKVTVSKNGKTIGIYTPNTATGKFLFIIDAGKKYDIEIVAEGYRTLRTVLNIPLEYANKENHSVITLLPLTLRTKDEADYPQTIDLIDFEESKINQVGALENSKDSIPDNKQFVTPEVKQDSVAKVAPVVEAKEELKQDSIISTQQSEDINTIRKDNPVTKTDSNIAIPSKSIVTPKVLPNVSTPAKVTVPDKVTELANVDEAIQKEIKDKPIIKKEKPIQKESTIDSKQSDIKAIDSGALAFTLDLGNFNSPRPELFKELDGVIETKGPDNKYHYTYGKFKDYKEASKAQKVIAKKGFKSPTIKILTNDKVANEEKRGEIYYTIQIMALKIPIEAEFFDNLDNVKVYVGEDGLTRFTYRKFKSYNKAVKVMNRLIRMGYWDAFIRTVINDKLLYSGVQYTGTNTYTIQVMALRYPKPLSYFKDLGDVSVFVDKTGLYRYTYGSYNSKRDAILDLGTALKNGYWDAFVRKSLRGERLPANNSLETENYYTIQVMALKNARPLNYFDNLGTDDMRLFNGKDGLSRYTFQKFSSQAKAKSRLSSVIKKGYLDAFTREIKWYNKH</sequence>
<dbReference type="AlphaFoldDB" id="A0A419X813"/>
<dbReference type="InterPro" id="IPR008969">
    <property type="entry name" value="CarboxyPept-like_regulatory"/>
</dbReference>
<evidence type="ECO:0000313" key="3">
    <source>
        <dbReference type="Proteomes" id="UP000284531"/>
    </source>
</evidence>
<dbReference type="InterPro" id="IPR011990">
    <property type="entry name" value="TPR-like_helical_dom_sf"/>
</dbReference>
<comment type="similarity">
    <text evidence="1">Belongs to the TolB family.</text>
</comment>
<keyword evidence="3" id="KW-1185">Reference proteome</keyword>
<dbReference type="Proteomes" id="UP000284531">
    <property type="component" value="Unassembled WGS sequence"/>
</dbReference>
<dbReference type="SUPFAM" id="SSF82171">
    <property type="entry name" value="DPP6 N-terminal domain-like"/>
    <property type="match status" value="1"/>
</dbReference>
<reference evidence="2 3" key="1">
    <citation type="submission" date="2018-09" db="EMBL/GenBank/DDBJ databases">
        <title>Genomic Encyclopedia of Archaeal and Bacterial Type Strains, Phase II (KMG-II): from individual species to whole genera.</title>
        <authorList>
            <person name="Goeker M."/>
        </authorList>
    </citation>
    <scope>NUCLEOTIDE SEQUENCE [LARGE SCALE GENOMIC DNA]</scope>
    <source>
        <strain evidence="2 3">DSM 21950</strain>
    </source>
</reference>